<keyword evidence="9" id="KW-1185">Reference proteome</keyword>
<feature type="transmembrane region" description="Helical" evidence="6">
    <location>
        <begin position="12"/>
        <end position="33"/>
    </location>
</feature>
<dbReference type="InterPro" id="IPR036737">
    <property type="entry name" value="OmpA-like_sf"/>
</dbReference>
<evidence type="ECO:0000256" key="5">
    <source>
        <dbReference type="SAM" id="MobiDB-lite"/>
    </source>
</evidence>
<reference evidence="8 9" key="1">
    <citation type="submission" date="2016-10" db="EMBL/GenBank/DDBJ databases">
        <authorList>
            <person name="de Groot N.N."/>
        </authorList>
    </citation>
    <scope>NUCLEOTIDE SEQUENCE [LARGE SCALE GENOMIC DNA]</scope>
    <source>
        <strain evidence="8 9">DSM 16957</strain>
    </source>
</reference>
<protein>
    <submittedName>
        <fullName evidence="8">NitT/TauT family transport system substrate-binding protein</fullName>
    </submittedName>
</protein>
<feature type="region of interest" description="Disordered" evidence="5">
    <location>
        <begin position="41"/>
        <end position="60"/>
    </location>
</feature>
<comment type="similarity">
    <text evidence="2">Belongs to the bacterial solute-binding protein SsuA/TauA family.</text>
</comment>
<dbReference type="Proteomes" id="UP000199603">
    <property type="component" value="Unassembled WGS sequence"/>
</dbReference>
<feature type="domain" description="OmpA-like" evidence="7">
    <location>
        <begin position="429"/>
        <end position="561"/>
    </location>
</feature>
<dbReference type="PANTHER" id="PTHR30024:SF47">
    <property type="entry name" value="TAURINE-BINDING PERIPLASMIC PROTEIN"/>
    <property type="match status" value="1"/>
</dbReference>
<dbReference type="RefSeq" id="WP_091238735.1">
    <property type="nucleotide sequence ID" value="NZ_FNAG01000001.1"/>
</dbReference>
<feature type="compositionally biased region" description="Low complexity" evidence="5">
    <location>
        <begin position="47"/>
        <end position="60"/>
    </location>
</feature>
<dbReference type="EMBL" id="FNAG01000001">
    <property type="protein sequence ID" value="SDD19135.1"/>
    <property type="molecule type" value="Genomic_DNA"/>
</dbReference>
<gene>
    <name evidence="8" type="ORF">SAMN04488509_101640</name>
</gene>
<keyword evidence="4 6" id="KW-0472">Membrane</keyword>
<dbReference type="SUPFAM" id="SSF103088">
    <property type="entry name" value="OmpA-like"/>
    <property type="match status" value="1"/>
</dbReference>
<evidence type="ECO:0000256" key="3">
    <source>
        <dbReference type="ARBA" id="ARBA00022729"/>
    </source>
</evidence>
<dbReference type="PROSITE" id="PS51123">
    <property type="entry name" value="OMPA_2"/>
    <property type="match status" value="1"/>
</dbReference>
<keyword evidence="6" id="KW-1133">Transmembrane helix</keyword>
<dbReference type="OrthoDB" id="9792021at2"/>
<dbReference type="STRING" id="265719.SAMN04488509_101640"/>
<name>A0A1G6SSM4_9GAMM</name>
<dbReference type="Gene3D" id="3.40.190.10">
    <property type="entry name" value="Periplasmic binding protein-like II"/>
    <property type="match status" value="1"/>
</dbReference>
<accession>A0A1G6SSM4</accession>
<dbReference type="InterPro" id="IPR006665">
    <property type="entry name" value="OmpA-like"/>
</dbReference>
<evidence type="ECO:0000313" key="9">
    <source>
        <dbReference type="Proteomes" id="UP000199603"/>
    </source>
</evidence>
<keyword evidence="6" id="KW-0812">Transmembrane</keyword>
<dbReference type="CDD" id="cd07185">
    <property type="entry name" value="OmpA_C-like"/>
    <property type="match status" value="1"/>
</dbReference>
<evidence type="ECO:0000313" key="8">
    <source>
        <dbReference type="EMBL" id="SDD19135.1"/>
    </source>
</evidence>
<evidence type="ECO:0000259" key="7">
    <source>
        <dbReference type="PROSITE" id="PS51123"/>
    </source>
</evidence>
<proteinExistence type="inferred from homology"/>
<dbReference type="GO" id="GO:0042597">
    <property type="term" value="C:periplasmic space"/>
    <property type="evidence" value="ECO:0007669"/>
    <property type="project" value="UniProtKB-SubCell"/>
</dbReference>
<dbReference type="Gene3D" id="3.30.1330.60">
    <property type="entry name" value="OmpA-like domain"/>
    <property type="match status" value="1"/>
</dbReference>
<evidence type="ECO:0000256" key="4">
    <source>
        <dbReference type="PROSITE-ProRule" id="PRU00473"/>
    </source>
</evidence>
<dbReference type="GO" id="GO:0016020">
    <property type="term" value="C:membrane"/>
    <property type="evidence" value="ECO:0007669"/>
    <property type="project" value="UniProtKB-UniRule"/>
</dbReference>
<evidence type="ECO:0000256" key="6">
    <source>
        <dbReference type="SAM" id="Phobius"/>
    </source>
</evidence>
<sequence>MNRLKLQSGNAAGKFISVLLVLGLLALGGWLVMQDMRKDAPGDVTTADSGARSEAAEAASVDPIEPLTAPPVLDRSAPYQMKDGILDVDLSEYAGYAGLIVANGGLQPNPDSFFAREYGFQLRITLSEEESWSKLNNGKVAASVTTADVLAVLGRQFDIVVPAQMAFSRGANMIVVDSGVTGINALRGKVLAGTQFNESEFFLRYLASESGAAVNVLRDLDAAPRADAINLVFYDDATVACEAYAEQLKASRPRLNGCIGWSPSTDETIANSSGRAKMLVSNRNLLVIADLLLVNGEFARANADKVQALVHGLLEGNRQLRDAPEGQLGVVGRAFGWSVEETRAELAKVHFSNLPENLAFFEGTIDAAGSYQGIFQSALLAYGGIIRNPADPARYIDLAALKALQVKPEFAAQTVAIAPIRTQGAVNLEGDALLSRDIRFFYQPNSAELDANSKENQEYLEIIRGFLQVSPGSIVVLRGHVDNARVGEFEQQGGQALVRSMALKAMELSRQRAESVRDALIAKYPTIDSSRLELVGRGWEEPAGPDSELNRRVEVQWFTLE</sequence>
<dbReference type="Pfam" id="PF00691">
    <property type="entry name" value="OmpA"/>
    <property type="match status" value="1"/>
</dbReference>
<keyword evidence="3" id="KW-0732">Signal</keyword>
<dbReference type="PANTHER" id="PTHR30024">
    <property type="entry name" value="ALIPHATIC SULFONATES-BINDING PROTEIN-RELATED"/>
    <property type="match status" value="1"/>
</dbReference>
<comment type="subcellular location">
    <subcellularLocation>
        <location evidence="1">Periplasm</location>
    </subcellularLocation>
</comment>
<dbReference type="AlphaFoldDB" id="A0A1G6SSM4"/>
<evidence type="ECO:0000256" key="1">
    <source>
        <dbReference type="ARBA" id="ARBA00004418"/>
    </source>
</evidence>
<evidence type="ECO:0000256" key="2">
    <source>
        <dbReference type="ARBA" id="ARBA00010742"/>
    </source>
</evidence>
<organism evidence="8 9">
    <name type="scientific">Aquimonas voraii</name>
    <dbReference type="NCBI Taxonomy" id="265719"/>
    <lineage>
        <taxon>Bacteria</taxon>
        <taxon>Pseudomonadati</taxon>
        <taxon>Pseudomonadota</taxon>
        <taxon>Gammaproteobacteria</taxon>
        <taxon>Lysobacterales</taxon>
        <taxon>Lysobacteraceae</taxon>
        <taxon>Aquimonas</taxon>
    </lineage>
</organism>